<dbReference type="EMBL" id="QVQW01000002">
    <property type="protein sequence ID" value="RKU49182.1"/>
    <property type="molecule type" value="Genomic_DNA"/>
</dbReference>
<reference evidence="1 2" key="1">
    <citation type="submission" date="2018-08" db="EMBL/GenBank/DDBJ databases">
        <title>Draft genome of the lignicolous fungus Coniochaeta pulveracea.</title>
        <authorList>
            <person name="Borstlap C.J."/>
            <person name="De Witt R.N."/>
            <person name="Botha A."/>
            <person name="Volschenk H."/>
        </authorList>
    </citation>
    <scope>NUCLEOTIDE SEQUENCE [LARGE SCALE GENOMIC DNA]</scope>
    <source>
        <strain evidence="1 2">CAB683</strain>
    </source>
</reference>
<evidence type="ECO:0000313" key="2">
    <source>
        <dbReference type="Proteomes" id="UP000275385"/>
    </source>
</evidence>
<sequence length="123" mass="13923">MIAYTHLLVKEAWSFELDQGRFHVPEDTVRWAEEVHGQNAAEAPFGTLPDGVTDDARTGEQLGKQFLHSVAFFVLIMHHAKGVAPAAFIYPGIEPVEAIRVQLQNYVLPEFRYGPPRVFEFDQ</sequence>
<protein>
    <submittedName>
        <fullName evidence="1">Uncharacterized protein</fullName>
    </submittedName>
</protein>
<dbReference type="AlphaFoldDB" id="A0A420YMU6"/>
<evidence type="ECO:0000313" key="1">
    <source>
        <dbReference type="EMBL" id="RKU49182.1"/>
    </source>
</evidence>
<organism evidence="1 2">
    <name type="scientific">Coniochaeta pulveracea</name>
    <dbReference type="NCBI Taxonomy" id="177199"/>
    <lineage>
        <taxon>Eukaryota</taxon>
        <taxon>Fungi</taxon>
        <taxon>Dikarya</taxon>
        <taxon>Ascomycota</taxon>
        <taxon>Pezizomycotina</taxon>
        <taxon>Sordariomycetes</taxon>
        <taxon>Sordariomycetidae</taxon>
        <taxon>Coniochaetales</taxon>
        <taxon>Coniochaetaceae</taxon>
        <taxon>Coniochaeta</taxon>
    </lineage>
</organism>
<comment type="caution">
    <text evidence="1">The sequence shown here is derived from an EMBL/GenBank/DDBJ whole genome shotgun (WGS) entry which is preliminary data.</text>
</comment>
<dbReference type="Proteomes" id="UP000275385">
    <property type="component" value="Unassembled WGS sequence"/>
</dbReference>
<gene>
    <name evidence="1" type="ORF">DL546_008812</name>
</gene>
<proteinExistence type="predicted"/>
<keyword evidence="2" id="KW-1185">Reference proteome</keyword>
<accession>A0A420YMU6</accession>
<name>A0A420YMU6_9PEZI</name>